<evidence type="ECO:0000256" key="2">
    <source>
        <dbReference type="SAM" id="SignalP"/>
    </source>
</evidence>
<dbReference type="Proteomes" id="UP001055172">
    <property type="component" value="Unassembled WGS sequence"/>
</dbReference>
<evidence type="ECO:0000313" key="4">
    <source>
        <dbReference type="Proteomes" id="UP001055172"/>
    </source>
</evidence>
<dbReference type="InterPro" id="IPR021476">
    <property type="entry name" value="Egh16-like"/>
</dbReference>
<feature type="compositionally biased region" description="Polar residues" evidence="1">
    <location>
        <begin position="75"/>
        <end position="85"/>
    </location>
</feature>
<comment type="caution">
    <text evidence="3">The sequence shown here is derived from an EMBL/GenBank/DDBJ whole genome shotgun (WGS) entry which is preliminary data.</text>
</comment>
<keyword evidence="2" id="KW-0732">Signal</keyword>
<evidence type="ECO:0000313" key="3">
    <source>
        <dbReference type="EMBL" id="GJC78580.1"/>
    </source>
</evidence>
<reference evidence="3 4" key="1">
    <citation type="submission" date="2021-07" db="EMBL/GenBank/DDBJ databases">
        <title>Genome data of Colletotrichum spaethianum.</title>
        <authorList>
            <person name="Utami Y.D."/>
            <person name="Hiruma K."/>
        </authorList>
    </citation>
    <scope>NUCLEOTIDE SEQUENCE [LARGE SCALE GENOMIC DNA]</scope>
    <source>
        <strain evidence="3 4">MAFF 242679</strain>
    </source>
</reference>
<dbReference type="PANTHER" id="PTHR34618">
    <property type="entry name" value="SURFACE PROTEIN MAS1, PUTATIVE-RELATED"/>
    <property type="match status" value="1"/>
</dbReference>
<feature type="region of interest" description="Disordered" evidence="1">
    <location>
        <begin position="62"/>
        <end position="85"/>
    </location>
</feature>
<keyword evidence="4" id="KW-1185">Reference proteome</keyword>
<dbReference type="Pfam" id="PF11327">
    <property type="entry name" value="Egh16-like"/>
    <property type="match status" value="1"/>
</dbReference>
<sequence>MRSQSLLVAALAASVSAHGTLLSVTGANGVTMPGLTIADGTPRDCSSNGCGSQADTAIIRDREIASGEVGPLGRTQGNGPSTPRS</sequence>
<gene>
    <name evidence="3" type="ORF">ColLi_01418</name>
</gene>
<accession>A0AA37LN03</accession>
<feature type="signal peptide" evidence="2">
    <location>
        <begin position="1"/>
        <end position="17"/>
    </location>
</feature>
<organism evidence="3 4">
    <name type="scientific">Colletotrichum liriopes</name>
    <dbReference type="NCBI Taxonomy" id="708192"/>
    <lineage>
        <taxon>Eukaryota</taxon>
        <taxon>Fungi</taxon>
        <taxon>Dikarya</taxon>
        <taxon>Ascomycota</taxon>
        <taxon>Pezizomycotina</taxon>
        <taxon>Sordariomycetes</taxon>
        <taxon>Hypocreomycetidae</taxon>
        <taxon>Glomerellales</taxon>
        <taxon>Glomerellaceae</taxon>
        <taxon>Colletotrichum</taxon>
        <taxon>Colletotrichum spaethianum species complex</taxon>
    </lineage>
</organism>
<feature type="chain" id="PRO_5041224719" evidence="2">
    <location>
        <begin position="18"/>
        <end position="85"/>
    </location>
</feature>
<evidence type="ECO:0000256" key="1">
    <source>
        <dbReference type="SAM" id="MobiDB-lite"/>
    </source>
</evidence>
<protein>
    <submittedName>
        <fullName evidence="3">Uncharacterized protein</fullName>
    </submittedName>
</protein>
<dbReference type="PANTHER" id="PTHR34618:SF1">
    <property type="entry name" value="SECRETED PROTEIN"/>
    <property type="match status" value="1"/>
</dbReference>
<dbReference type="EMBL" id="BPPX01000002">
    <property type="protein sequence ID" value="GJC78580.1"/>
    <property type="molecule type" value="Genomic_DNA"/>
</dbReference>
<proteinExistence type="predicted"/>
<name>A0AA37LN03_9PEZI</name>
<dbReference type="AlphaFoldDB" id="A0AA37LN03"/>